<dbReference type="SUPFAM" id="SSF102114">
    <property type="entry name" value="Radical SAM enzymes"/>
    <property type="match status" value="1"/>
</dbReference>
<keyword evidence="5 10" id="KW-0949">S-adenosyl-L-methionine</keyword>
<dbReference type="InterPro" id="IPR006638">
    <property type="entry name" value="Elp3/MiaA/NifB-like_rSAM"/>
</dbReference>
<evidence type="ECO:0000256" key="6">
    <source>
        <dbReference type="ARBA" id="ARBA00022723"/>
    </source>
</evidence>
<dbReference type="InterPro" id="IPR004559">
    <property type="entry name" value="HemW-like"/>
</dbReference>
<dbReference type="GO" id="GO:0004109">
    <property type="term" value="F:coproporphyrinogen oxidase activity"/>
    <property type="evidence" value="ECO:0007669"/>
    <property type="project" value="InterPro"/>
</dbReference>
<dbReference type="Pfam" id="PF06969">
    <property type="entry name" value="HemN_C"/>
    <property type="match status" value="1"/>
</dbReference>
<dbReference type="Proteomes" id="UP000225379">
    <property type="component" value="Unassembled WGS sequence"/>
</dbReference>
<dbReference type="RefSeq" id="WP_098740882.1">
    <property type="nucleotide sequence ID" value="NZ_PDKW01000043.1"/>
</dbReference>
<evidence type="ECO:0000256" key="5">
    <source>
        <dbReference type="ARBA" id="ARBA00022691"/>
    </source>
</evidence>
<comment type="similarity">
    <text evidence="2">Belongs to the anaerobic coproporphyrinogen-III oxidase family. HemW subfamily.</text>
</comment>
<dbReference type="CDD" id="cd01335">
    <property type="entry name" value="Radical_SAM"/>
    <property type="match status" value="1"/>
</dbReference>
<evidence type="ECO:0000313" key="13">
    <source>
        <dbReference type="Proteomes" id="UP000225379"/>
    </source>
</evidence>
<dbReference type="GO" id="GO:0006779">
    <property type="term" value="P:porphyrin-containing compound biosynthetic process"/>
    <property type="evidence" value="ECO:0007669"/>
    <property type="project" value="InterPro"/>
</dbReference>
<dbReference type="InterPro" id="IPR058240">
    <property type="entry name" value="rSAM_sf"/>
</dbReference>
<evidence type="ECO:0000256" key="3">
    <source>
        <dbReference type="ARBA" id="ARBA00017228"/>
    </source>
</evidence>
<dbReference type="InterPro" id="IPR013785">
    <property type="entry name" value="Aldolase_TIM"/>
</dbReference>
<keyword evidence="10" id="KW-0004">4Fe-4S</keyword>
<dbReference type="SFLD" id="SFLDG01065">
    <property type="entry name" value="anaerobic_coproporphyrinogen-I"/>
    <property type="match status" value="1"/>
</dbReference>
<dbReference type="GO" id="GO:0051539">
    <property type="term" value="F:4 iron, 4 sulfur cluster binding"/>
    <property type="evidence" value="ECO:0007669"/>
    <property type="project" value="UniProtKB-UniRule"/>
</dbReference>
<dbReference type="SFLD" id="SFLDF00562">
    <property type="entry name" value="HemN-like__clustered_with_heat"/>
    <property type="match status" value="1"/>
</dbReference>
<accession>A0A2B8BAY5</accession>
<dbReference type="SMART" id="SM00729">
    <property type="entry name" value="Elp3"/>
    <property type="match status" value="1"/>
</dbReference>
<keyword evidence="10" id="KW-0963">Cytoplasm</keyword>
<dbReference type="GO" id="GO:0046872">
    <property type="term" value="F:metal ion binding"/>
    <property type="evidence" value="ECO:0007669"/>
    <property type="project" value="UniProtKB-UniRule"/>
</dbReference>
<evidence type="ECO:0000256" key="1">
    <source>
        <dbReference type="ARBA" id="ARBA00001966"/>
    </source>
</evidence>
<keyword evidence="7 10" id="KW-0408">Iron</keyword>
<dbReference type="OrthoDB" id="9808022at2"/>
<keyword evidence="8 10" id="KW-0411">Iron-sulfur</keyword>
<comment type="cofactor">
    <cofactor evidence="1">
        <name>[4Fe-4S] cluster</name>
        <dbReference type="ChEBI" id="CHEBI:49883"/>
    </cofactor>
</comment>
<dbReference type="PROSITE" id="PS51918">
    <property type="entry name" value="RADICAL_SAM"/>
    <property type="match status" value="1"/>
</dbReference>
<dbReference type="InterPro" id="IPR010723">
    <property type="entry name" value="HemN_C"/>
</dbReference>
<evidence type="ECO:0000313" key="12">
    <source>
        <dbReference type="EMBL" id="PGH54879.1"/>
    </source>
</evidence>
<evidence type="ECO:0000256" key="2">
    <source>
        <dbReference type="ARBA" id="ARBA00006100"/>
    </source>
</evidence>
<name>A0A2B8BAY5_9PROT</name>
<comment type="function">
    <text evidence="10">Probably acts as a heme chaperone, transferring heme to an unknown acceptor. Binds one molecule of heme per monomer, possibly covalently. Binds 1 [4Fe-4S] cluster. The cluster is coordinated with 3 cysteines and an exchangeable S-adenosyl-L-methionine.</text>
</comment>
<gene>
    <name evidence="12" type="ORF">CRT60_34705</name>
</gene>
<sequence length="389" mass="42649">MSDPGFSGPGFAIYVHWPFCKSKCPYCDFNSHVRERVDHDRWRAGLLRELDHYADLTAGRTVTSIFFGGGTPSLMEPSTVGAIVDRVAQRWPVADGLEVTLEANPTSVEADKFRAFRSAGIDRVSLGIQALDDASLKFLGREHNAAEATGAIELAARIFDRFSFDLIYARPGQTVAAWQAELARALDYAVGHLSVYQLTIEQGTAFYPLHARGDLVLPNEDLAGDLYEATQSQLTAAGLPAYEISNHARPGEESRHNLTYWRYGDYVGIGPGAHGRLTLDREKFATRAHRAPEIWLERVERDGHGAAAPDPIDRDARGTELLMMGLRLTEGVRLARLTEETGRGLDDLVDPAALSRLIDGGFLTRDANRLVATPEGLQRLNAVLGAILA</sequence>
<dbReference type="PANTHER" id="PTHR13932">
    <property type="entry name" value="COPROPORPHYRINIGEN III OXIDASE"/>
    <property type="match status" value="1"/>
</dbReference>
<dbReference type="GO" id="GO:0005737">
    <property type="term" value="C:cytoplasm"/>
    <property type="evidence" value="ECO:0007669"/>
    <property type="project" value="UniProtKB-SubCell"/>
</dbReference>
<dbReference type="Gene3D" id="3.20.20.70">
    <property type="entry name" value="Aldolase class I"/>
    <property type="match status" value="1"/>
</dbReference>
<keyword evidence="13" id="KW-1185">Reference proteome</keyword>
<evidence type="ECO:0000259" key="11">
    <source>
        <dbReference type="PROSITE" id="PS51918"/>
    </source>
</evidence>
<reference evidence="13" key="1">
    <citation type="submission" date="2017-10" db="EMBL/GenBank/DDBJ databases">
        <authorList>
            <person name="Kravchenko I.K."/>
            <person name="Grouzdev D.S."/>
        </authorList>
    </citation>
    <scope>NUCLEOTIDE SEQUENCE [LARGE SCALE GENOMIC DNA]</scope>
    <source>
        <strain evidence="13">B2</strain>
    </source>
</reference>
<dbReference type="SFLD" id="SFLDF00288">
    <property type="entry name" value="HemN-like__clustered_with_nucl"/>
    <property type="match status" value="1"/>
</dbReference>
<feature type="domain" description="Radical SAM core" evidence="11">
    <location>
        <begin position="5"/>
        <end position="237"/>
    </location>
</feature>
<keyword evidence="9 10" id="KW-0143">Chaperone</keyword>
<evidence type="ECO:0000256" key="7">
    <source>
        <dbReference type="ARBA" id="ARBA00023004"/>
    </source>
</evidence>
<evidence type="ECO:0000256" key="4">
    <source>
        <dbReference type="ARBA" id="ARBA00022617"/>
    </source>
</evidence>
<proteinExistence type="inferred from homology"/>
<protein>
    <recommendedName>
        <fullName evidence="3 10">Heme chaperone HemW</fullName>
    </recommendedName>
</protein>
<dbReference type="InterPro" id="IPR034505">
    <property type="entry name" value="Coproporphyrinogen-III_oxidase"/>
</dbReference>
<dbReference type="AlphaFoldDB" id="A0A2B8BAY5"/>
<evidence type="ECO:0000256" key="10">
    <source>
        <dbReference type="RuleBase" id="RU364116"/>
    </source>
</evidence>
<comment type="caution">
    <text evidence="12">The sequence shown here is derived from an EMBL/GenBank/DDBJ whole genome shotgun (WGS) entry which is preliminary data.</text>
</comment>
<keyword evidence="4 10" id="KW-0349">Heme</keyword>
<evidence type="ECO:0000256" key="8">
    <source>
        <dbReference type="ARBA" id="ARBA00023014"/>
    </source>
</evidence>
<dbReference type="SFLD" id="SFLDS00029">
    <property type="entry name" value="Radical_SAM"/>
    <property type="match status" value="1"/>
</dbReference>
<keyword evidence="6 10" id="KW-0479">Metal-binding</keyword>
<dbReference type="PANTHER" id="PTHR13932:SF5">
    <property type="entry name" value="RADICAL S-ADENOSYL METHIONINE DOMAIN-CONTAINING PROTEIN 1, MITOCHONDRIAL"/>
    <property type="match status" value="1"/>
</dbReference>
<evidence type="ECO:0000256" key="9">
    <source>
        <dbReference type="ARBA" id="ARBA00023186"/>
    </source>
</evidence>
<dbReference type="InterPro" id="IPR007197">
    <property type="entry name" value="rSAM"/>
</dbReference>
<dbReference type="NCBIfam" id="TIGR00539">
    <property type="entry name" value="hemN_rel"/>
    <property type="match status" value="1"/>
</dbReference>
<dbReference type="Pfam" id="PF04055">
    <property type="entry name" value="Radical_SAM"/>
    <property type="match status" value="1"/>
</dbReference>
<dbReference type="EMBL" id="PDKW01000043">
    <property type="protein sequence ID" value="PGH54879.1"/>
    <property type="molecule type" value="Genomic_DNA"/>
</dbReference>
<organism evidence="12 13">
    <name type="scientific">Azospirillum palustre</name>
    <dbReference type="NCBI Taxonomy" id="2044885"/>
    <lineage>
        <taxon>Bacteria</taxon>
        <taxon>Pseudomonadati</taxon>
        <taxon>Pseudomonadota</taxon>
        <taxon>Alphaproteobacteria</taxon>
        <taxon>Rhodospirillales</taxon>
        <taxon>Azospirillaceae</taxon>
        <taxon>Azospirillum</taxon>
    </lineage>
</organism>
<comment type="subcellular location">
    <subcellularLocation>
        <location evidence="10">Cytoplasm</location>
    </subcellularLocation>
</comment>